<feature type="chain" id="PRO_5005893842" evidence="1">
    <location>
        <begin position="19"/>
        <end position="212"/>
    </location>
</feature>
<evidence type="ECO:0000259" key="2">
    <source>
        <dbReference type="Pfam" id="PF04155"/>
    </source>
</evidence>
<keyword evidence="1" id="KW-0732">Signal</keyword>
<organism evidence="3 4">
    <name type="scientific">Strongyloides papillosus</name>
    <name type="common">Intestinal threadworm</name>
    <dbReference type="NCBI Taxonomy" id="174720"/>
    <lineage>
        <taxon>Eukaryota</taxon>
        <taxon>Metazoa</taxon>
        <taxon>Ecdysozoa</taxon>
        <taxon>Nematoda</taxon>
        <taxon>Chromadorea</taxon>
        <taxon>Rhabditida</taxon>
        <taxon>Tylenchina</taxon>
        <taxon>Panagrolaimomorpha</taxon>
        <taxon>Strongyloidoidea</taxon>
        <taxon>Strongyloididae</taxon>
        <taxon>Strongyloides</taxon>
    </lineage>
</organism>
<accession>A0A0N5B6N4</accession>
<dbReference type="Pfam" id="PF04155">
    <property type="entry name" value="Ground-like"/>
    <property type="match status" value="1"/>
</dbReference>
<protein>
    <submittedName>
        <fullName evidence="4">Ground-like domain-containing protein</fullName>
    </submittedName>
</protein>
<proteinExistence type="predicted"/>
<dbReference type="WBParaSite" id="SPAL_0000172200.1">
    <property type="protein sequence ID" value="SPAL_0000172200.1"/>
    <property type="gene ID" value="SPAL_0000172200"/>
</dbReference>
<evidence type="ECO:0000313" key="3">
    <source>
        <dbReference type="Proteomes" id="UP000046392"/>
    </source>
</evidence>
<feature type="signal peptide" evidence="1">
    <location>
        <begin position="1"/>
        <end position="18"/>
    </location>
</feature>
<dbReference type="InterPro" id="IPR007284">
    <property type="entry name" value="Ground-like_dom"/>
</dbReference>
<evidence type="ECO:0000313" key="4">
    <source>
        <dbReference type="WBParaSite" id="SPAL_0000172200.1"/>
    </source>
</evidence>
<keyword evidence="3" id="KW-1185">Reference proteome</keyword>
<sequence length="212" mass="23615">MFKCIVITLVLLTPITLSFFLGNTGCGCSTPPCPNPCATLPGYTSPTIQNTNGYPISPSKTFGVGSYQVPNEMEMRAQLFGLDLNSPLNDKPTYDFNKDLIPDIDLIDQQQNVRRSPEASLSKDEEKVIELQDDNSKCNSEDLKRIMLQNMSEDARESKRSINKEAEGFFKQNVAVICSKRGHYSYIFSSDIFCEVSKGPMTCIAFQQANVL</sequence>
<dbReference type="Proteomes" id="UP000046392">
    <property type="component" value="Unplaced"/>
</dbReference>
<evidence type="ECO:0000256" key="1">
    <source>
        <dbReference type="SAM" id="SignalP"/>
    </source>
</evidence>
<feature type="domain" description="Ground-like" evidence="2">
    <location>
        <begin position="136"/>
        <end position="206"/>
    </location>
</feature>
<reference evidence="4" key="1">
    <citation type="submission" date="2017-02" db="UniProtKB">
        <authorList>
            <consortium name="WormBaseParasite"/>
        </authorList>
    </citation>
    <scope>IDENTIFICATION</scope>
</reference>
<dbReference type="AlphaFoldDB" id="A0A0N5B6N4"/>
<dbReference type="PROSITE" id="PS51257">
    <property type="entry name" value="PROKAR_LIPOPROTEIN"/>
    <property type="match status" value="1"/>
</dbReference>
<name>A0A0N5B6N4_STREA</name>